<reference evidence="2 3" key="1">
    <citation type="journal article" date="2001" name="Nature">
        <title>The highly reduced genome of an enslaved algal nucleus.</title>
        <authorList>
            <person name="Douglas S."/>
            <person name="Zauner S."/>
            <person name="Fraunholz M."/>
            <person name="Beaton M."/>
            <person name="Penny S."/>
            <person name="Deng L."/>
            <person name="Wu X."/>
            <person name="Reith M."/>
            <person name="Cavalier-Smith T."/>
            <person name="Maier U."/>
        </authorList>
    </citation>
    <scope>NUCLEOTIDE SEQUENCE [LARGE SCALE GENOMIC DNA]</scope>
</reference>
<evidence type="ECO:0000313" key="2">
    <source>
        <dbReference type="EMBL" id="AAK39660.1"/>
    </source>
</evidence>
<dbReference type="Proteomes" id="UP000242167">
    <property type="component" value="Nucleomorph 3"/>
</dbReference>
<evidence type="ECO:0000256" key="1">
    <source>
        <dbReference type="SAM" id="Phobius"/>
    </source>
</evidence>
<organism evidence="2 3">
    <name type="scientific">Guillardia theta</name>
    <name type="common">Cryptophyte</name>
    <name type="synonym">Cryptomonas phi</name>
    <dbReference type="NCBI Taxonomy" id="55529"/>
    <lineage>
        <taxon>Eukaryota</taxon>
        <taxon>Cryptophyceae</taxon>
        <taxon>Pyrenomonadales</taxon>
        <taxon>Geminigeraceae</taxon>
        <taxon>Guillardia</taxon>
    </lineage>
</organism>
<gene>
    <name evidence="2" type="primary">orf176</name>
</gene>
<accession>Q98SC3</accession>
<dbReference type="AlphaFoldDB" id="Q98SC3"/>
<keyword evidence="1" id="KW-0812">Transmembrane</keyword>
<geneLocation type="nucleomorph" evidence="2"/>
<dbReference type="EMBL" id="AF083031">
    <property type="protein sequence ID" value="AAK39660.1"/>
    <property type="molecule type" value="Genomic_DNA"/>
</dbReference>
<name>Q98SC3_GUITH</name>
<keyword evidence="1" id="KW-0472">Membrane</keyword>
<dbReference type="GeneID" id="857125"/>
<dbReference type="PIR" id="G90120">
    <property type="entry name" value="G90120"/>
</dbReference>
<evidence type="ECO:0000313" key="3">
    <source>
        <dbReference type="Proteomes" id="UP000242167"/>
    </source>
</evidence>
<keyword evidence="2" id="KW-0542">Nucleomorph</keyword>
<keyword evidence="1" id="KW-1133">Transmembrane helix</keyword>
<feature type="transmembrane region" description="Helical" evidence="1">
    <location>
        <begin position="99"/>
        <end position="121"/>
    </location>
</feature>
<protein>
    <submittedName>
        <fullName evidence="2">Uncharacterized protein</fullName>
    </submittedName>
</protein>
<proteinExistence type="predicted"/>
<sequence length="176" mass="21264">MVTTSWVRNFPPLAEIFNNLRGSPRIELGTSRTLSENHTFRLESLMKTSYASVFILNCFKNNTKVTTISLQFKQIVFFFTFYFLNKSSKKIIQMFNTKFIFYSSIIYCTEKLFCLSIHVLFSKIKLNLKNYKYSKDKLKLSIFENIFYKNYLQILNNFYSYYENLYCKFIIKFYRK</sequence>
<dbReference type="RefSeq" id="XP_001713351.1">
    <property type="nucleotide sequence ID" value="XM_001713299.1"/>
</dbReference>
<feature type="transmembrane region" description="Helical" evidence="1">
    <location>
        <begin position="65"/>
        <end position="84"/>
    </location>
</feature>